<dbReference type="SUPFAM" id="SSF56801">
    <property type="entry name" value="Acetyl-CoA synthetase-like"/>
    <property type="match status" value="1"/>
</dbReference>
<evidence type="ECO:0000313" key="11">
    <source>
        <dbReference type="Proteomes" id="UP000247498"/>
    </source>
</evidence>
<organism evidence="10 11">
    <name type="scientific">Raphidocelis subcapitata</name>
    <dbReference type="NCBI Taxonomy" id="307507"/>
    <lineage>
        <taxon>Eukaryota</taxon>
        <taxon>Viridiplantae</taxon>
        <taxon>Chlorophyta</taxon>
        <taxon>core chlorophytes</taxon>
        <taxon>Chlorophyceae</taxon>
        <taxon>CS clade</taxon>
        <taxon>Sphaeropleales</taxon>
        <taxon>Selenastraceae</taxon>
        <taxon>Raphidocelis</taxon>
    </lineage>
</organism>
<accession>A0A2V0NP81</accession>
<evidence type="ECO:0000256" key="6">
    <source>
        <dbReference type="ARBA" id="ARBA00026121"/>
    </source>
</evidence>
<feature type="region of interest" description="Disordered" evidence="8">
    <location>
        <begin position="1"/>
        <end position="25"/>
    </location>
</feature>
<feature type="domain" description="AMP-dependent synthetase/ligase" evidence="9">
    <location>
        <begin position="85"/>
        <end position="514"/>
    </location>
</feature>
<evidence type="ECO:0000259" key="9">
    <source>
        <dbReference type="Pfam" id="PF00501"/>
    </source>
</evidence>
<protein>
    <recommendedName>
        <fullName evidence="6 7">Long-chain-fatty-acid--CoA ligase</fullName>
        <ecNumber evidence="6 7">6.2.1.3</ecNumber>
    </recommendedName>
</protein>
<dbReference type="InterPro" id="IPR020845">
    <property type="entry name" value="AMP-binding_CS"/>
</dbReference>
<dbReference type="InterPro" id="IPR045311">
    <property type="entry name" value="LC-FACS_euk"/>
</dbReference>
<keyword evidence="5 7" id="KW-0067">ATP-binding</keyword>
<comment type="catalytic activity">
    <reaction evidence="7">
        <text>a long-chain fatty acid + ATP + CoA = a long-chain fatty acyl-CoA + AMP + diphosphate</text>
        <dbReference type="Rhea" id="RHEA:15421"/>
        <dbReference type="ChEBI" id="CHEBI:30616"/>
        <dbReference type="ChEBI" id="CHEBI:33019"/>
        <dbReference type="ChEBI" id="CHEBI:57287"/>
        <dbReference type="ChEBI" id="CHEBI:57560"/>
        <dbReference type="ChEBI" id="CHEBI:83139"/>
        <dbReference type="ChEBI" id="CHEBI:456215"/>
        <dbReference type="EC" id="6.2.1.3"/>
    </reaction>
</comment>
<evidence type="ECO:0000256" key="4">
    <source>
        <dbReference type="ARBA" id="ARBA00022832"/>
    </source>
</evidence>
<evidence type="ECO:0000313" key="10">
    <source>
        <dbReference type="EMBL" id="GBF88332.1"/>
    </source>
</evidence>
<dbReference type="STRING" id="307507.A0A2V0NP81"/>
<evidence type="ECO:0000256" key="7">
    <source>
        <dbReference type="RuleBase" id="RU369030"/>
    </source>
</evidence>
<name>A0A2V0NP81_9CHLO</name>
<keyword evidence="4 7" id="KW-0276">Fatty acid metabolism</keyword>
<keyword evidence="3 7" id="KW-0547">Nucleotide-binding</keyword>
<keyword evidence="11" id="KW-1185">Reference proteome</keyword>
<sequence>MQAAGQPGPGQWVPPGAQLFPGPTAADLAAGDPLMAGEDAYSVALPEVLQAEGSWDVYRSNLSPRKLISTFPAPDEHVHTLYDNFETAVSRFPHVPALGSRKRDAKGELGPYTWITYSQAGDIRTAIGSGLLQLGVAPKAMVGLYSVNSKEWVLLDAAAHAYGMTSVPLYDTLGPDAVEYICNHAELSVVGCSVAVLPTLASCLPRCPAVKLLVVWGASAARLPELPAGAGARMVTIEQVESLGRRHPRAHVPPRPGDLATICYTSGTTGTPKGAMLSHANLIADAAGTAALLEDFQPGNRHISYLPLAHIYERNNMTMITHLGGSVGFYSGNVQELLDDVLALRPHIFVSVPRLWNRIYDRVMGAVRDGNPAARALFQRAYASKKAALEAGDLSGGRWGPLWDRLVFSKIRAKLGGEVKYLTTGASPISAEVMQFLRICFCCTVLEGYGMTETSCTISLTRPDDPTIGHVGAPLPCCEVKLVDIPEMNYTRADQPCPRGEVCVRGPTVFLGYYKDDAQTRDVIDAQGWLHTGDVGMWLPGGRLKIIDRKKNIFKLAQGEYVAPEKIENVYARSPFVLQSFVHGDSLRPQLVAVVVPDPEFLLPWARERGLPQDMPSLCRESAVVAAVAKGMAEEGRVAQLRGFEHVHAVELVPEPFTVENGLLTPTFKLKRPQAREAFQALIDSMYSRLPQGEAAAAPGAAAPQGVL</sequence>
<dbReference type="InterPro" id="IPR042099">
    <property type="entry name" value="ANL_N_sf"/>
</dbReference>
<dbReference type="OrthoDB" id="1700726at2759"/>
<gene>
    <name evidence="10" type="ORF">Rsub_01044</name>
</gene>
<dbReference type="PROSITE" id="PS00455">
    <property type="entry name" value="AMP_BINDING"/>
    <property type="match status" value="1"/>
</dbReference>
<proteinExistence type="inferred from homology"/>
<dbReference type="Proteomes" id="UP000247498">
    <property type="component" value="Unassembled WGS sequence"/>
</dbReference>
<dbReference type="EC" id="6.2.1.3" evidence="6 7"/>
<dbReference type="InParanoid" id="A0A2V0NP81"/>
<dbReference type="Gene3D" id="3.40.50.12780">
    <property type="entry name" value="N-terminal domain of ligase-like"/>
    <property type="match status" value="1"/>
</dbReference>
<dbReference type="GO" id="GO:0005783">
    <property type="term" value="C:endoplasmic reticulum"/>
    <property type="evidence" value="ECO:0007669"/>
    <property type="project" value="TreeGrafter"/>
</dbReference>
<reference evidence="10 11" key="1">
    <citation type="journal article" date="2018" name="Sci. Rep.">
        <title>Raphidocelis subcapitata (=Pseudokirchneriella subcapitata) provides an insight into genome evolution and environmental adaptations in the Sphaeropleales.</title>
        <authorList>
            <person name="Suzuki S."/>
            <person name="Yamaguchi H."/>
            <person name="Nakajima N."/>
            <person name="Kawachi M."/>
        </authorList>
    </citation>
    <scope>NUCLEOTIDE SEQUENCE [LARGE SCALE GENOMIC DNA]</scope>
    <source>
        <strain evidence="10 11">NIES-35</strain>
    </source>
</reference>
<evidence type="ECO:0000256" key="2">
    <source>
        <dbReference type="ARBA" id="ARBA00022598"/>
    </source>
</evidence>
<dbReference type="EMBL" id="BDRX01000004">
    <property type="protein sequence ID" value="GBF88332.1"/>
    <property type="molecule type" value="Genomic_DNA"/>
</dbReference>
<evidence type="ECO:0000256" key="3">
    <source>
        <dbReference type="ARBA" id="ARBA00022741"/>
    </source>
</evidence>
<dbReference type="InterPro" id="IPR000873">
    <property type="entry name" value="AMP-dep_synth/lig_dom"/>
</dbReference>
<dbReference type="PANTHER" id="PTHR43272">
    <property type="entry name" value="LONG-CHAIN-FATTY-ACID--COA LIGASE"/>
    <property type="match status" value="1"/>
</dbReference>
<keyword evidence="7" id="KW-0443">Lipid metabolism</keyword>
<comment type="similarity">
    <text evidence="1 7">Belongs to the ATP-dependent AMP-binding enzyme family.</text>
</comment>
<dbReference type="CDD" id="cd05927">
    <property type="entry name" value="LC-FACS_euk"/>
    <property type="match status" value="1"/>
</dbReference>
<dbReference type="FunCoup" id="A0A2V0NP81">
    <property type="interactions" value="1254"/>
</dbReference>
<dbReference type="AlphaFoldDB" id="A0A2V0NP81"/>
<dbReference type="Pfam" id="PF00501">
    <property type="entry name" value="AMP-binding"/>
    <property type="match status" value="1"/>
</dbReference>
<evidence type="ECO:0000256" key="8">
    <source>
        <dbReference type="SAM" id="MobiDB-lite"/>
    </source>
</evidence>
<keyword evidence="2 7" id="KW-0436">Ligase</keyword>
<comment type="function">
    <text evidence="7">Catalyzes the conversion of long-chain fatty acids to their active form acyl-CoAs for both synthesis of cellular lipids, and degradation via beta-oxidation.</text>
</comment>
<feature type="compositionally biased region" description="Low complexity" evidence="8">
    <location>
        <begin position="1"/>
        <end position="18"/>
    </location>
</feature>
<dbReference type="PANTHER" id="PTHR43272:SF33">
    <property type="entry name" value="AMP-BINDING DOMAIN-CONTAINING PROTEIN-RELATED"/>
    <property type="match status" value="1"/>
</dbReference>
<dbReference type="GO" id="GO:0016020">
    <property type="term" value="C:membrane"/>
    <property type="evidence" value="ECO:0007669"/>
    <property type="project" value="TreeGrafter"/>
</dbReference>
<evidence type="ECO:0000256" key="5">
    <source>
        <dbReference type="ARBA" id="ARBA00022840"/>
    </source>
</evidence>
<dbReference type="GO" id="GO:0004467">
    <property type="term" value="F:long-chain fatty acid-CoA ligase activity"/>
    <property type="evidence" value="ECO:0007669"/>
    <property type="project" value="UniProtKB-EC"/>
</dbReference>
<comment type="caution">
    <text evidence="10">The sequence shown here is derived from an EMBL/GenBank/DDBJ whole genome shotgun (WGS) entry which is preliminary data.</text>
</comment>
<dbReference type="GO" id="GO:0005524">
    <property type="term" value="F:ATP binding"/>
    <property type="evidence" value="ECO:0007669"/>
    <property type="project" value="UniProtKB-KW"/>
</dbReference>
<evidence type="ECO:0000256" key="1">
    <source>
        <dbReference type="ARBA" id="ARBA00006432"/>
    </source>
</evidence>